<evidence type="ECO:0000256" key="1">
    <source>
        <dbReference type="SAM" id="Phobius"/>
    </source>
</evidence>
<accession>A0A7J6T164</accession>
<keyword evidence="1" id="KW-0812">Transmembrane</keyword>
<feature type="non-terminal residue" evidence="2">
    <location>
        <position position="1"/>
    </location>
</feature>
<organism evidence="2 3">
    <name type="scientific">Perkinsus olseni</name>
    <name type="common">Perkinsus atlanticus</name>
    <dbReference type="NCBI Taxonomy" id="32597"/>
    <lineage>
        <taxon>Eukaryota</taxon>
        <taxon>Sar</taxon>
        <taxon>Alveolata</taxon>
        <taxon>Perkinsozoa</taxon>
        <taxon>Perkinsea</taxon>
        <taxon>Perkinsida</taxon>
        <taxon>Perkinsidae</taxon>
        <taxon>Perkinsus</taxon>
    </lineage>
</organism>
<gene>
    <name evidence="2" type="ORF">FOZ63_018109</name>
</gene>
<comment type="caution">
    <text evidence="2">The sequence shown here is derived from an EMBL/GenBank/DDBJ whole genome shotgun (WGS) entry which is preliminary data.</text>
</comment>
<name>A0A7J6T164_PEROL</name>
<dbReference type="AlphaFoldDB" id="A0A7J6T164"/>
<keyword evidence="3" id="KW-1185">Reference proteome</keyword>
<reference evidence="2 3" key="1">
    <citation type="submission" date="2020-04" db="EMBL/GenBank/DDBJ databases">
        <title>Perkinsus olseni comparative genomics.</title>
        <authorList>
            <person name="Bogema D.R."/>
        </authorList>
    </citation>
    <scope>NUCLEOTIDE SEQUENCE [LARGE SCALE GENOMIC DNA]</scope>
    <source>
        <strain evidence="2 3">ATCC PRA-207</strain>
    </source>
</reference>
<dbReference type="Proteomes" id="UP000553632">
    <property type="component" value="Unassembled WGS sequence"/>
</dbReference>
<proteinExistence type="predicted"/>
<keyword evidence="1" id="KW-0472">Membrane</keyword>
<protein>
    <submittedName>
        <fullName evidence="2">Uncharacterized protein</fullName>
    </submittedName>
</protein>
<sequence>MQLPSRLKDRPLKVHERLRLESSRQREADARMGHIQRQHFSQGGMSDQNVSVGRLEFLFTQTFCGLFLNFILLAIVLSLLSADDVCTVP</sequence>
<evidence type="ECO:0000313" key="3">
    <source>
        <dbReference type="Proteomes" id="UP000553632"/>
    </source>
</evidence>
<evidence type="ECO:0000313" key="2">
    <source>
        <dbReference type="EMBL" id="KAF4738994.1"/>
    </source>
</evidence>
<keyword evidence="1" id="KW-1133">Transmembrane helix</keyword>
<dbReference type="EMBL" id="JABANO010014192">
    <property type="protein sequence ID" value="KAF4738994.1"/>
    <property type="molecule type" value="Genomic_DNA"/>
</dbReference>
<feature type="transmembrane region" description="Helical" evidence="1">
    <location>
        <begin position="57"/>
        <end position="80"/>
    </location>
</feature>